<gene>
    <name evidence="3" type="ORF">C1707_11540</name>
    <name evidence="4" type="ORF">CFHF_07955</name>
</gene>
<evidence type="ECO:0000259" key="2">
    <source>
        <dbReference type="Pfam" id="PF13453"/>
    </source>
</evidence>
<dbReference type="Pfam" id="PF13453">
    <property type="entry name" value="Zn_ribbon_TFIIB"/>
    <property type="match status" value="1"/>
</dbReference>
<name>A0A2N5CVB4_9CAUL</name>
<evidence type="ECO:0000313" key="3">
    <source>
        <dbReference type="EMBL" id="AYV46844.1"/>
    </source>
</evidence>
<feature type="region of interest" description="Disordered" evidence="1">
    <location>
        <begin position="47"/>
        <end position="111"/>
    </location>
</feature>
<dbReference type="InterPro" id="IPR027392">
    <property type="entry name" value="TF_Znf"/>
</dbReference>
<reference evidence="3 6" key="2">
    <citation type="submission" date="2018-01" db="EMBL/GenBank/DDBJ databases">
        <title>Complete genome sequence of Caulobacter flavus RHGG3.</title>
        <authorList>
            <person name="Yang E."/>
        </authorList>
    </citation>
    <scope>NUCLEOTIDE SEQUENCE [LARGE SCALE GENOMIC DNA]</scope>
    <source>
        <strain evidence="3 6">RHGG3</strain>
    </source>
</reference>
<dbReference type="EMBL" id="CP026100">
    <property type="protein sequence ID" value="AYV46844.1"/>
    <property type="molecule type" value="Genomic_DNA"/>
</dbReference>
<evidence type="ECO:0000313" key="6">
    <source>
        <dbReference type="Proteomes" id="UP000281192"/>
    </source>
</evidence>
<proteinExistence type="predicted"/>
<feature type="compositionally biased region" description="Pro residues" evidence="1">
    <location>
        <begin position="58"/>
        <end position="68"/>
    </location>
</feature>
<dbReference type="Proteomes" id="UP000281192">
    <property type="component" value="Chromosome"/>
</dbReference>
<protein>
    <recommendedName>
        <fullName evidence="2">Transcription factor zinc-finger domain-containing protein</fullName>
    </recommendedName>
</protein>
<evidence type="ECO:0000313" key="4">
    <source>
        <dbReference type="EMBL" id="PLR17752.1"/>
    </source>
</evidence>
<sequence>MPLLMCPNCDGSMQAVQRAGVEFDMCPKCRGVWLDRGELEKLMAMEREEAQVSAAPSGPSPFGRPQPAPDTRYGEQRSEPRRYDDNWRGDHKRHDDRKHYDRDDDYRRHGHHKKKRFDLFDIFD</sequence>
<dbReference type="KEGG" id="cfh:C1707_11540"/>
<dbReference type="Proteomes" id="UP000234483">
    <property type="component" value="Unassembled WGS sequence"/>
</dbReference>
<keyword evidence="6" id="KW-1185">Reference proteome</keyword>
<dbReference type="EMBL" id="PJRQ01000015">
    <property type="protein sequence ID" value="PLR17752.1"/>
    <property type="molecule type" value="Genomic_DNA"/>
</dbReference>
<dbReference type="RefSeq" id="WP_101712485.1">
    <property type="nucleotide sequence ID" value="NZ_CP026100.1"/>
</dbReference>
<organism evidence="4 5">
    <name type="scientific">Caulobacter flavus</name>
    <dbReference type="NCBI Taxonomy" id="1679497"/>
    <lineage>
        <taxon>Bacteria</taxon>
        <taxon>Pseudomonadati</taxon>
        <taxon>Pseudomonadota</taxon>
        <taxon>Alphaproteobacteria</taxon>
        <taxon>Caulobacterales</taxon>
        <taxon>Caulobacteraceae</taxon>
        <taxon>Caulobacter</taxon>
    </lineage>
</organism>
<dbReference type="AlphaFoldDB" id="A0A2N5CVB4"/>
<feature type="compositionally biased region" description="Basic and acidic residues" evidence="1">
    <location>
        <begin position="72"/>
        <end position="107"/>
    </location>
</feature>
<evidence type="ECO:0000313" key="5">
    <source>
        <dbReference type="Proteomes" id="UP000234483"/>
    </source>
</evidence>
<feature type="domain" description="Transcription factor zinc-finger" evidence="2">
    <location>
        <begin position="5"/>
        <end position="44"/>
    </location>
</feature>
<dbReference type="OrthoDB" id="9814037at2"/>
<reference evidence="4 5" key="1">
    <citation type="submission" date="2017-12" db="EMBL/GenBank/DDBJ databases">
        <title>The genome sequence of Caulobacter flavus CGMCC1 15093.</title>
        <authorList>
            <person name="Gao J."/>
            <person name="Mao X."/>
            <person name="Sun J."/>
        </authorList>
    </citation>
    <scope>NUCLEOTIDE SEQUENCE [LARGE SCALE GENOMIC DNA]</scope>
    <source>
        <strain evidence="4 5">CGMCC1 15093</strain>
    </source>
</reference>
<evidence type="ECO:0000256" key="1">
    <source>
        <dbReference type="SAM" id="MobiDB-lite"/>
    </source>
</evidence>
<accession>A0A2N5CVB4</accession>